<sequence>MATSSAASAALATGSAESAMPSATSTSSVYLVYASMYSCGALFLVPGLVAVRRLVRTWRRDRTAVRLYGLLALGASLRAAAFLLVALWMLALFRSHASGLLDRDAAHLHLSYLQLVFLWQVLGASASLVLGGVFLLVFNTWAAMVDKVQGASRPFGSSKHRVGDDALLQSLHTRGAPDLDERRDSGAMAAPESSLKPPPPPRLLFIRLMVAVYLLQMGMFLFARQEPRSRIRRSLLLVATVLLVCCWAACVVLLPAYGERMCVLLDKAAEDVTHRKRNIRRIAFVAAGFCLMHTASSLLLAASQCTLPSDEASSSIVGSSTRPSDVHWPHIPLHDIVQANPAFFFPSGSAADGAAHTNDRLLRWVVMVEVLEFPIEWAMLMALLCVLPARSALPAFRGYRPIPERRNWQP</sequence>
<comment type="caution">
    <text evidence="3">The sequence shown here is derived from an EMBL/GenBank/DDBJ whole genome shotgun (WGS) entry which is preliminary data.</text>
</comment>
<gene>
    <name evidence="3" type="ORF">PHYPSEUDO_007188</name>
</gene>
<organism evidence="3 4">
    <name type="scientific">Phytophthora pseudosyringae</name>
    <dbReference type="NCBI Taxonomy" id="221518"/>
    <lineage>
        <taxon>Eukaryota</taxon>
        <taxon>Sar</taxon>
        <taxon>Stramenopiles</taxon>
        <taxon>Oomycota</taxon>
        <taxon>Peronosporomycetes</taxon>
        <taxon>Peronosporales</taxon>
        <taxon>Peronosporaceae</taxon>
        <taxon>Phytophthora</taxon>
    </lineage>
</organism>
<feature type="transmembrane region" description="Helical" evidence="2">
    <location>
        <begin position="111"/>
        <end position="138"/>
    </location>
</feature>
<evidence type="ECO:0000256" key="2">
    <source>
        <dbReference type="SAM" id="Phobius"/>
    </source>
</evidence>
<dbReference type="AlphaFoldDB" id="A0A8T1VHP8"/>
<dbReference type="InterPro" id="IPR040226">
    <property type="entry name" value="THH1/TOM1/TOM3"/>
</dbReference>
<evidence type="ECO:0000256" key="1">
    <source>
        <dbReference type="SAM" id="MobiDB-lite"/>
    </source>
</evidence>
<feature type="transmembrane region" description="Helical" evidence="2">
    <location>
        <begin position="34"/>
        <end position="55"/>
    </location>
</feature>
<dbReference type="OrthoDB" id="162491at2759"/>
<keyword evidence="4" id="KW-1185">Reference proteome</keyword>
<name>A0A8T1VHP8_9STRA</name>
<keyword evidence="2" id="KW-0812">Transmembrane</keyword>
<evidence type="ECO:0000313" key="3">
    <source>
        <dbReference type="EMBL" id="KAG7380486.1"/>
    </source>
</evidence>
<feature type="transmembrane region" description="Helical" evidence="2">
    <location>
        <begin position="282"/>
        <end position="302"/>
    </location>
</feature>
<dbReference type="Proteomes" id="UP000694044">
    <property type="component" value="Unassembled WGS sequence"/>
</dbReference>
<dbReference type="EMBL" id="JAGDFM010000291">
    <property type="protein sequence ID" value="KAG7380486.1"/>
    <property type="molecule type" value="Genomic_DNA"/>
</dbReference>
<dbReference type="PANTHER" id="PTHR31142:SF3">
    <property type="entry name" value="THH1_TOM1_TOM3 DOMAIN-CONTAINING PROTEIN"/>
    <property type="match status" value="1"/>
</dbReference>
<proteinExistence type="predicted"/>
<feature type="region of interest" description="Disordered" evidence="1">
    <location>
        <begin position="176"/>
        <end position="196"/>
    </location>
</feature>
<feature type="transmembrane region" description="Helical" evidence="2">
    <location>
        <begin position="67"/>
        <end position="91"/>
    </location>
</feature>
<evidence type="ECO:0000313" key="4">
    <source>
        <dbReference type="Proteomes" id="UP000694044"/>
    </source>
</evidence>
<protein>
    <recommendedName>
        <fullName evidence="5">THH1/TOM1/TOM3 domain-containing protein</fullName>
    </recommendedName>
</protein>
<evidence type="ECO:0008006" key="5">
    <source>
        <dbReference type="Google" id="ProtNLM"/>
    </source>
</evidence>
<keyword evidence="2" id="KW-1133">Transmembrane helix</keyword>
<feature type="compositionally biased region" description="Basic and acidic residues" evidence="1">
    <location>
        <begin position="176"/>
        <end position="185"/>
    </location>
</feature>
<reference evidence="3" key="1">
    <citation type="submission" date="2021-02" db="EMBL/GenBank/DDBJ databases">
        <authorList>
            <person name="Palmer J.M."/>
        </authorList>
    </citation>
    <scope>NUCLEOTIDE SEQUENCE</scope>
    <source>
        <strain evidence="3">SCRP734</strain>
    </source>
</reference>
<feature type="transmembrane region" description="Helical" evidence="2">
    <location>
        <begin position="235"/>
        <end position="257"/>
    </location>
</feature>
<dbReference type="PANTHER" id="PTHR31142">
    <property type="entry name" value="TOBAMOVIRUS MULTIPLICATION PROTEIN 1-LIKE ISOFORM X1"/>
    <property type="match status" value="1"/>
</dbReference>
<keyword evidence="2" id="KW-0472">Membrane</keyword>
<accession>A0A8T1VHP8</accession>
<feature type="transmembrane region" description="Helical" evidence="2">
    <location>
        <begin position="204"/>
        <end position="223"/>
    </location>
</feature>